<proteinExistence type="predicted"/>
<accession>A0A2T7ARR3</accession>
<evidence type="ECO:0000313" key="1">
    <source>
        <dbReference type="EMBL" id="PUX13089.1"/>
    </source>
</evidence>
<name>A0A2T7ARR3_9ENTR</name>
<dbReference type="EMBL" id="MSAE01000026">
    <property type="protein sequence ID" value="PUX13089.1"/>
    <property type="molecule type" value="Genomic_DNA"/>
</dbReference>
<organism evidence="1 2">
    <name type="scientific">Cronobacter muytjensii</name>
    <dbReference type="NCBI Taxonomy" id="413501"/>
    <lineage>
        <taxon>Bacteria</taxon>
        <taxon>Pseudomonadati</taxon>
        <taxon>Pseudomonadota</taxon>
        <taxon>Gammaproteobacteria</taxon>
        <taxon>Enterobacterales</taxon>
        <taxon>Enterobacteriaceae</taxon>
        <taxon>Cronobacter</taxon>
    </lineage>
</organism>
<dbReference type="Proteomes" id="UP000244378">
    <property type="component" value="Unassembled WGS sequence"/>
</dbReference>
<gene>
    <name evidence="1" type="ORF">AUN14_13135</name>
</gene>
<dbReference type="AlphaFoldDB" id="A0A2T7ARR3"/>
<dbReference type="OrthoDB" id="6604457at2"/>
<comment type="caution">
    <text evidence="1">The sequence shown here is derived from an EMBL/GenBank/DDBJ whole genome shotgun (WGS) entry which is preliminary data.</text>
</comment>
<evidence type="ECO:0000313" key="2">
    <source>
        <dbReference type="Proteomes" id="UP000244378"/>
    </source>
</evidence>
<sequence>MRDRVCKYLNSNLHFININSTLRFIWYDQIPLLDSGDRHALQRRHPVP</sequence>
<reference evidence="1 2" key="1">
    <citation type="submission" date="2016-12" db="EMBL/GenBank/DDBJ databases">
        <title>Analysis of the Molecular Diversity Among Cronobacter Species Isolated from Filth Flies Using a Pan Genomic DNA Microarray.</title>
        <authorList>
            <person name="Pava-Ripoll M."/>
            <person name="Tall B."/>
            <person name="Farber J."/>
            <person name="Fanning S."/>
            <person name="Lehner A."/>
            <person name="Stephan R."/>
            <person name="Pagotto F."/>
            <person name="Iverson C."/>
            <person name="Ziobro G."/>
            <person name="Miller A."/>
            <person name="Pearson R."/>
            <person name="Yan Q."/>
            <person name="Kim M."/>
            <person name="Jeong S."/>
            <person name="Park J."/>
            <person name="Jun S."/>
            <person name="Choi H."/>
            <person name="Chung T."/>
            <person name="Yoo Y."/>
            <person name="Park E."/>
            <person name="Hwang S."/>
            <person name="Lee B."/>
            <person name="Sathyamoorthy V."/>
            <person name="Carter L."/>
            <person name="Mammel M."/>
            <person name="Jackson S."/>
            <person name="Kothary M."/>
            <person name="Patel I."/>
            <person name="Grim C."/>
            <person name="Gopinath G."/>
            <person name="Gangiredla J."/>
            <person name="Chase H."/>
        </authorList>
    </citation>
    <scope>NUCLEOTIDE SEQUENCE [LARGE SCALE GENOMIC DNA]</scope>
    <source>
        <strain evidence="1 2">MOD1-Md1s</strain>
    </source>
</reference>
<protein>
    <submittedName>
        <fullName evidence="1">3-hydroxyacyl-CoA dehydrogenase</fullName>
    </submittedName>
</protein>